<comment type="similarity">
    <text evidence="3">Belongs to the histidine acid phosphatase family.</text>
</comment>
<name>A0A7J6CUP7_9TELE</name>
<evidence type="ECO:0000256" key="15">
    <source>
        <dbReference type="SAM" id="Phobius"/>
    </source>
</evidence>
<evidence type="ECO:0000256" key="8">
    <source>
        <dbReference type="ARBA" id="ARBA00022989"/>
    </source>
</evidence>
<dbReference type="GO" id="GO:0003993">
    <property type="term" value="F:acid phosphatase activity"/>
    <property type="evidence" value="ECO:0007669"/>
    <property type="project" value="UniProtKB-EC"/>
</dbReference>
<dbReference type="PANTHER" id="PTHR11567:SF180">
    <property type="entry name" value="LYSOSOMAL ACID PHOSPHATASE"/>
    <property type="match status" value="1"/>
</dbReference>
<dbReference type="GO" id="GO:0007040">
    <property type="term" value="P:lysosome organization"/>
    <property type="evidence" value="ECO:0007669"/>
    <property type="project" value="TreeGrafter"/>
</dbReference>
<evidence type="ECO:0000256" key="5">
    <source>
        <dbReference type="ARBA" id="ARBA00022692"/>
    </source>
</evidence>
<evidence type="ECO:0000256" key="6">
    <source>
        <dbReference type="ARBA" id="ARBA00022729"/>
    </source>
</evidence>
<reference evidence="16 17" key="1">
    <citation type="submission" date="2020-04" db="EMBL/GenBank/DDBJ databases">
        <title>Chromosome-level genome assembly of a cyprinid fish Onychostoma macrolepis by integration of Nanopore Sequencing, Bionano and Hi-C technology.</title>
        <authorList>
            <person name="Wang D."/>
        </authorList>
    </citation>
    <scope>NUCLEOTIDE SEQUENCE [LARGE SCALE GENOMIC DNA]</scope>
    <source>
        <strain evidence="16">SWU-2019</strain>
        <tissue evidence="16">Muscle</tissue>
    </source>
</reference>
<dbReference type="InterPro" id="IPR050645">
    <property type="entry name" value="Histidine_acid_phosphatase"/>
</dbReference>
<evidence type="ECO:0000256" key="9">
    <source>
        <dbReference type="ARBA" id="ARBA00023136"/>
    </source>
</evidence>
<dbReference type="GO" id="GO:0043202">
    <property type="term" value="C:lysosomal lumen"/>
    <property type="evidence" value="ECO:0007669"/>
    <property type="project" value="UniProtKB-SubCell"/>
</dbReference>
<evidence type="ECO:0000256" key="12">
    <source>
        <dbReference type="ARBA" id="ARBA00023228"/>
    </source>
</evidence>
<evidence type="ECO:0000256" key="13">
    <source>
        <dbReference type="ARBA" id="ARBA00037852"/>
    </source>
</evidence>
<dbReference type="Pfam" id="PF00328">
    <property type="entry name" value="His_Phos_2"/>
    <property type="match status" value="1"/>
</dbReference>
<dbReference type="InterPro" id="IPR029033">
    <property type="entry name" value="His_PPase_superfam"/>
</dbReference>
<dbReference type="FunFam" id="3.40.50.1240:FF:000010">
    <property type="entry name" value="Prostatic acid phosphatase"/>
    <property type="match status" value="1"/>
</dbReference>
<dbReference type="PROSITE" id="PS00778">
    <property type="entry name" value="HIS_ACID_PHOSPHAT_2"/>
    <property type="match status" value="1"/>
</dbReference>
<dbReference type="AlphaFoldDB" id="A0A7J6CUP7"/>
<evidence type="ECO:0000256" key="1">
    <source>
        <dbReference type="ARBA" id="ARBA00000032"/>
    </source>
</evidence>
<keyword evidence="17" id="KW-1185">Reference proteome</keyword>
<keyword evidence="11" id="KW-0325">Glycoprotein</keyword>
<dbReference type="Gene3D" id="3.40.50.1240">
    <property type="entry name" value="Phosphoglycerate mutase-like"/>
    <property type="match status" value="1"/>
</dbReference>
<proteinExistence type="inferred from homology"/>
<dbReference type="PROSITE" id="PS00616">
    <property type="entry name" value="HIS_ACID_PHOSPHAT_1"/>
    <property type="match status" value="1"/>
</dbReference>
<gene>
    <name evidence="16" type="ORF">G5714_008021</name>
</gene>
<dbReference type="PANTHER" id="PTHR11567">
    <property type="entry name" value="ACID PHOSPHATASE-RELATED"/>
    <property type="match status" value="1"/>
</dbReference>
<evidence type="ECO:0000256" key="14">
    <source>
        <dbReference type="ARBA" id="ARBA00039422"/>
    </source>
</evidence>
<dbReference type="EMBL" id="JAAMOB010000007">
    <property type="protein sequence ID" value="KAF4110990.1"/>
    <property type="molecule type" value="Genomic_DNA"/>
</dbReference>
<evidence type="ECO:0000256" key="4">
    <source>
        <dbReference type="ARBA" id="ARBA00012646"/>
    </source>
</evidence>
<dbReference type="InterPro" id="IPR033379">
    <property type="entry name" value="Acid_Pase_AS"/>
</dbReference>
<evidence type="ECO:0000256" key="7">
    <source>
        <dbReference type="ARBA" id="ARBA00022801"/>
    </source>
</evidence>
<keyword evidence="6" id="KW-0732">Signal</keyword>
<keyword evidence="12" id="KW-0458">Lysosome</keyword>
<comment type="subcellular location">
    <subcellularLocation>
        <location evidence="2">Lysosome lumen</location>
    </subcellularLocation>
    <subcellularLocation>
        <location evidence="13">Lysosome membrane</location>
        <topology evidence="13">Single-pass membrane protein</topology>
        <orientation evidence="13">Lumenal side</orientation>
    </subcellularLocation>
</comment>
<evidence type="ECO:0000313" key="16">
    <source>
        <dbReference type="EMBL" id="KAF4110990.1"/>
    </source>
</evidence>
<evidence type="ECO:0000256" key="3">
    <source>
        <dbReference type="ARBA" id="ARBA00005375"/>
    </source>
</evidence>
<evidence type="ECO:0000313" key="17">
    <source>
        <dbReference type="Proteomes" id="UP000579812"/>
    </source>
</evidence>
<keyword evidence="9 15" id="KW-0472">Membrane</keyword>
<organism evidence="16 17">
    <name type="scientific">Onychostoma macrolepis</name>
    <dbReference type="NCBI Taxonomy" id="369639"/>
    <lineage>
        <taxon>Eukaryota</taxon>
        <taxon>Metazoa</taxon>
        <taxon>Chordata</taxon>
        <taxon>Craniata</taxon>
        <taxon>Vertebrata</taxon>
        <taxon>Euteleostomi</taxon>
        <taxon>Actinopterygii</taxon>
        <taxon>Neopterygii</taxon>
        <taxon>Teleostei</taxon>
        <taxon>Ostariophysi</taxon>
        <taxon>Cypriniformes</taxon>
        <taxon>Cyprinidae</taxon>
        <taxon>Acrossocheilinae</taxon>
        <taxon>Onychostoma</taxon>
    </lineage>
</organism>
<accession>A0A7J6CUP7</accession>
<keyword evidence="5 15" id="KW-0812">Transmembrane</keyword>
<keyword evidence="7" id="KW-0378">Hydrolase</keyword>
<evidence type="ECO:0000256" key="2">
    <source>
        <dbReference type="ARBA" id="ARBA00004227"/>
    </source>
</evidence>
<evidence type="ECO:0000256" key="10">
    <source>
        <dbReference type="ARBA" id="ARBA00023157"/>
    </source>
</evidence>
<dbReference type="InterPro" id="IPR000560">
    <property type="entry name" value="His_Pase_clade-2"/>
</dbReference>
<protein>
    <recommendedName>
        <fullName evidence="14">Lysosomal acid phosphatase</fullName>
        <ecNumber evidence="4">3.1.3.2</ecNumber>
    </recommendedName>
</protein>
<dbReference type="EC" id="3.1.3.2" evidence="4"/>
<evidence type="ECO:0000256" key="11">
    <source>
        <dbReference type="ARBA" id="ARBA00023180"/>
    </source>
</evidence>
<dbReference type="Proteomes" id="UP000579812">
    <property type="component" value="Unassembled WGS sequence"/>
</dbReference>
<dbReference type="SUPFAM" id="SSF53254">
    <property type="entry name" value="Phosphoglycerate mutase-like"/>
    <property type="match status" value="1"/>
</dbReference>
<comment type="catalytic activity">
    <reaction evidence="1">
        <text>a phosphate monoester + H2O = an alcohol + phosphate</text>
        <dbReference type="Rhea" id="RHEA:15017"/>
        <dbReference type="ChEBI" id="CHEBI:15377"/>
        <dbReference type="ChEBI" id="CHEBI:30879"/>
        <dbReference type="ChEBI" id="CHEBI:43474"/>
        <dbReference type="ChEBI" id="CHEBI:67140"/>
        <dbReference type="EC" id="3.1.3.2"/>
    </reaction>
</comment>
<keyword evidence="10" id="KW-1015">Disulfide bond</keyword>
<comment type="caution">
    <text evidence="16">The sequence shown here is derived from an EMBL/GenBank/DDBJ whole genome shotgun (WGS) entry which is preliminary data.</text>
</comment>
<keyword evidence="8 15" id="KW-1133">Transmembrane helix</keyword>
<dbReference type="CDD" id="cd07061">
    <property type="entry name" value="HP_HAP_like"/>
    <property type="match status" value="1"/>
</dbReference>
<dbReference type="GO" id="GO:0005765">
    <property type="term" value="C:lysosomal membrane"/>
    <property type="evidence" value="ECO:0007669"/>
    <property type="project" value="UniProtKB-SubCell"/>
</dbReference>
<sequence length="454" mass="51672">MGALFHPETPAARLVFARSARQRSFNEVTVLCLSCSSTSMESCFLIVAFLFTFSLSSGERTLKFVTVLYRHGDRSPIKAYPTDPYKESDWPQGFGQLSQEGMKQHFELGQFLKKRYTGFLSEDYERHEIFVRSTDVDRTLMSAEANLAGMFPPNGSEVFNPDLKWQPIPVHTVPAAEEKLLSFPLDDCPRYTQLMNETEKTNIFLNMTETYKALIEMVKNKTGLEKTNIETIWSVYDTLFCEAKHGMRPPDWVTSSVMETLKVLKNFGFQIMFGVYKRKEKCRLQGGLLLDQIIKNLSNAAALDSKQKVKMMVYSAHDTTIVALQEALNVFNGLQPPYASCHLFELHQEENGTFSVEMFYRNDTNVSEPYPVSLPGCSHRCPLQDFVNLTREVIPQDRNKECQIKKEATDTEVIIGLAVCGCLLFLLILLLFVVLCRLKEPMASYSHVINESDS</sequence>
<feature type="transmembrane region" description="Helical" evidence="15">
    <location>
        <begin position="413"/>
        <end position="436"/>
    </location>
</feature>